<name>A0A830GS62_9CREN</name>
<keyword evidence="2" id="KW-0238">DNA-binding</keyword>
<evidence type="ECO:0000256" key="1">
    <source>
        <dbReference type="ARBA" id="ARBA00023015"/>
    </source>
</evidence>
<dbReference type="InterPro" id="IPR036388">
    <property type="entry name" value="WH-like_DNA-bd_sf"/>
</dbReference>
<dbReference type="PANTHER" id="PTHR30154">
    <property type="entry name" value="LEUCINE-RESPONSIVE REGULATORY PROTEIN"/>
    <property type="match status" value="1"/>
</dbReference>
<dbReference type="GO" id="GO:0043200">
    <property type="term" value="P:response to amino acid"/>
    <property type="evidence" value="ECO:0007669"/>
    <property type="project" value="TreeGrafter"/>
</dbReference>
<dbReference type="GO" id="GO:0043565">
    <property type="term" value="F:sequence-specific DNA binding"/>
    <property type="evidence" value="ECO:0007669"/>
    <property type="project" value="InterPro"/>
</dbReference>
<dbReference type="PRINTS" id="PR00033">
    <property type="entry name" value="HTHASNC"/>
</dbReference>
<evidence type="ECO:0000256" key="2">
    <source>
        <dbReference type="ARBA" id="ARBA00023125"/>
    </source>
</evidence>
<dbReference type="PROSITE" id="PS50956">
    <property type="entry name" value="HTH_ASNC_2"/>
    <property type="match status" value="1"/>
</dbReference>
<dbReference type="InterPro" id="IPR000485">
    <property type="entry name" value="AsnC-type_HTH_dom"/>
</dbReference>
<comment type="caution">
    <text evidence="5">The sequence shown here is derived from an EMBL/GenBank/DDBJ whole genome shotgun (WGS) entry which is preliminary data.</text>
</comment>
<dbReference type="Gene3D" id="1.10.10.10">
    <property type="entry name" value="Winged helix-like DNA-binding domain superfamily/Winged helix DNA-binding domain"/>
    <property type="match status" value="1"/>
</dbReference>
<sequence>MAMMRAHDASNRRELDEELLRILEEDCTLTYQEMARRVGRSLWAVRYRVEALRRSGAIKGCRAAVDYKSMGYDKVVLFFNIPPEHMREALEFMKSQSIIKSISMISGDKRFVVTMVGKSIDDIRKFIVDNLTKYKIYDAELDIVIDEIK</sequence>
<dbReference type="SMART" id="SM00344">
    <property type="entry name" value="HTH_ASNC"/>
    <property type="match status" value="1"/>
</dbReference>
<dbReference type="Gene3D" id="3.30.70.920">
    <property type="match status" value="1"/>
</dbReference>
<evidence type="ECO:0000256" key="3">
    <source>
        <dbReference type="ARBA" id="ARBA00023163"/>
    </source>
</evidence>
<dbReference type="InterPro" id="IPR019888">
    <property type="entry name" value="Tscrpt_reg_AsnC-like"/>
</dbReference>
<organism evidence="5 6">
    <name type="scientific">Thermocladium modestius</name>
    <dbReference type="NCBI Taxonomy" id="62609"/>
    <lineage>
        <taxon>Archaea</taxon>
        <taxon>Thermoproteota</taxon>
        <taxon>Thermoprotei</taxon>
        <taxon>Thermoproteales</taxon>
        <taxon>Thermoproteaceae</taxon>
        <taxon>Thermocladium</taxon>
    </lineage>
</organism>
<accession>A0A830GS62</accession>
<protein>
    <recommendedName>
        <fullName evidence="4">HTH asnC-type domain-containing protein</fullName>
    </recommendedName>
</protein>
<dbReference type="AlphaFoldDB" id="A0A830GS62"/>
<keyword evidence="1" id="KW-0805">Transcription regulation</keyword>
<reference evidence="5" key="2">
    <citation type="submission" date="2020-09" db="EMBL/GenBank/DDBJ databases">
        <authorList>
            <person name="Sun Q."/>
            <person name="Ohkuma M."/>
        </authorList>
    </citation>
    <scope>NUCLEOTIDE SEQUENCE</scope>
    <source>
        <strain evidence="5">JCM 10088</strain>
    </source>
</reference>
<dbReference type="InterPro" id="IPR036390">
    <property type="entry name" value="WH_DNA-bd_sf"/>
</dbReference>
<evidence type="ECO:0000313" key="5">
    <source>
        <dbReference type="EMBL" id="GGP19495.1"/>
    </source>
</evidence>
<dbReference type="Pfam" id="PF13412">
    <property type="entry name" value="HTH_24"/>
    <property type="match status" value="1"/>
</dbReference>
<dbReference type="PANTHER" id="PTHR30154:SF34">
    <property type="entry name" value="TRANSCRIPTIONAL REGULATOR AZLB"/>
    <property type="match status" value="1"/>
</dbReference>
<keyword evidence="3" id="KW-0804">Transcription</keyword>
<evidence type="ECO:0000259" key="4">
    <source>
        <dbReference type="PROSITE" id="PS50956"/>
    </source>
</evidence>
<dbReference type="Proteomes" id="UP000610960">
    <property type="component" value="Unassembled WGS sequence"/>
</dbReference>
<dbReference type="EMBL" id="BMNL01000001">
    <property type="protein sequence ID" value="GGP19495.1"/>
    <property type="molecule type" value="Genomic_DNA"/>
</dbReference>
<dbReference type="SUPFAM" id="SSF46785">
    <property type="entry name" value="Winged helix' DNA-binding domain"/>
    <property type="match status" value="1"/>
</dbReference>
<feature type="domain" description="HTH asnC-type" evidence="4">
    <location>
        <begin position="14"/>
        <end position="73"/>
    </location>
</feature>
<dbReference type="GO" id="GO:0005829">
    <property type="term" value="C:cytosol"/>
    <property type="evidence" value="ECO:0007669"/>
    <property type="project" value="TreeGrafter"/>
</dbReference>
<evidence type="ECO:0000313" key="6">
    <source>
        <dbReference type="Proteomes" id="UP000610960"/>
    </source>
</evidence>
<reference evidence="5" key="1">
    <citation type="journal article" date="2014" name="Int. J. Syst. Evol. Microbiol.">
        <title>Complete genome sequence of Corynebacterium casei LMG S-19264T (=DSM 44701T), isolated from a smear-ripened cheese.</title>
        <authorList>
            <consortium name="US DOE Joint Genome Institute (JGI-PGF)"/>
            <person name="Walter F."/>
            <person name="Albersmeier A."/>
            <person name="Kalinowski J."/>
            <person name="Ruckert C."/>
        </authorList>
    </citation>
    <scope>NUCLEOTIDE SEQUENCE</scope>
    <source>
        <strain evidence="5">JCM 10088</strain>
    </source>
</reference>
<gene>
    <name evidence="5" type="ORF">GCM10007981_03410</name>
</gene>
<proteinExistence type="predicted"/>
<keyword evidence="6" id="KW-1185">Reference proteome</keyword>